<proteinExistence type="predicted"/>
<feature type="transmembrane region" description="Helical" evidence="2">
    <location>
        <begin position="16"/>
        <end position="40"/>
    </location>
</feature>
<sequence>MEFLTTCASSNTIKSILFGLFFSIAFSSLSSLNFSILIIMKNSSIGSLNYFIHSCILILTVLPLEFTLSPIILQGNLLNLFISFCQFFFNEFKPQITKQCSILSLFFNSSASLIILAVFPKPGESSKSHLSCESPYSTPSI</sequence>
<protein>
    <submittedName>
        <fullName evidence="3">Uncharacterized protein</fullName>
    </submittedName>
</protein>
<keyword evidence="2" id="KW-1133">Transmembrane helix</keyword>
<feature type="compositionally biased region" description="Polar residues" evidence="1">
    <location>
        <begin position="128"/>
        <end position="141"/>
    </location>
</feature>
<evidence type="ECO:0000256" key="1">
    <source>
        <dbReference type="SAM" id="MobiDB-lite"/>
    </source>
</evidence>
<evidence type="ECO:0000256" key="2">
    <source>
        <dbReference type="SAM" id="Phobius"/>
    </source>
</evidence>
<organism evidence="3">
    <name type="scientific">Siphoviridae sp. ctrpg19</name>
    <dbReference type="NCBI Taxonomy" id="2826481"/>
    <lineage>
        <taxon>Viruses</taxon>
        <taxon>Duplodnaviria</taxon>
        <taxon>Heunggongvirae</taxon>
        <taxon>Uroviricota</taxon>
        <taxon>Caudoviricetes</taxon>
    </lineage>
</organism>
<evidence type="ECO:0000313" key="3">
    <source>
        <dbReference type="EMBL" id="DAD82729.1"/>
    </source>
</evidence>
<keyword evidence="2" id="KW-0472">Membrane</keyword>
<feature type="transmembrane region" description="Helical" evidence="2">
    <location>
        <begin position="71"/>
        <end position="89"/>
    </location>
</feature>
<dbReference type="EMBL" id="BK014923">
    <property type="protein sequence ID" value="DAD82729.1"/>
    <property type="molecule type" value="Genomic_DNA"/>
</dbReference>
<name>A0A8S5MK54_9CAUD</name>
<reference evidence="3" key="1">
    <citation type="journal article" date="2021" name="Proc. Natl. Acad. Sci. U.S.A.">
        <title>A Catalog of Tens of Thousands of Viruses from Human Metagenomes Reveals Hidden Associations with Chronic Diseases.</title>
        <authorList>
            <person name="Tisza M.J."/>
            <person name="Buck C.B."/>
        </authorList>
    </citation>
    <scope>NUCLEOTIDE SEQUENCE</scope>
    <source>
        <strain evidence="3">Ctrpg19</strain>
    </source>
</reference>
<feature type="region of interest" description="Disordered" evidence="1">
    <location>
        <begin position="122"/>
        <end position="141"/>
    </location>
</feature>
<keyword evidence="2" id="KW-0812">Transmembrane</keyword>
<accession>A0A8S5MK54</accession>
<feature type="transmembrane region" description="Helical" evidence="2">
    <location>
        <begin position="47"/>
        <end position="65"/>
    </location>
</feature>
<feature type="transmembrane region" description="Helical" evidence="2">
    <location>
        <begin position="101"/>
        <end position="119"/>
    </location>
</feature>